<dbReference type="Gene3D" id="1.25.40.340">
    <property type="match status" value="1"/>
</dbReference>
<dbReference type="EMBL" id="AZFN01000018">
    <property type="protein sequence ID" value="KRM01402.1"/>
    <property type="molecule type" value="Genomic_DNA"/>
</dbReference>
<proteinExistence type="predicted"/>
<keyword evidence="3" id="KW-1185">Reference proteome</keyword>
<organism evidence="2 3">
    <name type="scientific">Limosilactobacillus gastricus DSM 16045</name>
    <dbReference type="NCBI Taxonomy" id="1423749"/>
    <lineage>
        <taxon>Bacteria</taxon>
        <taxon>Bacillati</taxon>
        <taxon>Bacillota</taxon>
        <taxon>Bacilli</taxon>
        <taxon>Lactobacillales</taxon>
        <taxon>Lactobacillaceae</taxon>
        <taxon>Limosilactobacillus</taxon>
    </lineage>
</organism>
<dbReference type="Pfam" id="PF13684">
    <property type="entry name" value="FakA-like_C"/>
    <property type="match status" value="1"/>
</dbReference>
<dbReference type="AlphaFoldDB" id="A0A0R1V7B5"/>
<dbReference type="PANTHER" id="PTHR33434">
    <property type="entry name" value="DEGV DOMAIN-CONTAINING PROTEIN DR_1986-RELATED"/>
    <property type="match status" value="1"/>
</dbReference>
<dbReference type="SMART" id="SM01120">
    <property type="entry name" value="Dak2"/>
    <property type="match status" value="1"/>
</dbReference>
<dbReference type="SMART" id="SM01121">
    <property type="entry name" value="Dak1_2"/>
    <property type="match status" value="1"/>
</dbReference>
<gene>
    <name evidence="2" type="ORF">FC60_GL000659</name>
</gene>
<dbReference type="PROSITE" id="PS51480">
    <property type="entry name" value="DHAL"/>
    <property type="match status" value="1"/>
</dbReference>
<dbReference type="GO" id="GO:0006071">
    <property type="term" value="P:glycerol metabolic process"/>
    <property type="evidence" value="ECO:0007669"/>
    <property type="project" value="InterPro"/>
</dbReference>
<dbReference type="InterPro" id="IPR048394">
    <property type="entry name" value="FakA-like_M"/>
</dbReference>
<dbReference type="SUPFAM" id="SSF101473">
    <property type="entry name" value="DhaL-like"/>
    <property type="match status" value="1"/>
</dbReference>
<dbReference type="PANTHER" id="PTHR33434:SF4">
    <property type="entry name" value="PHOSPHATASE PROTEIN"/>
    <property type="match status" value="1"/>
</dbReference>
<protein>
    <submittedName>
        <fullName evidence="2">Dak phosphatase</fullName>
    </submittedName>
</protein>
<dbReference type="Pfam" id="PF21645">
    <property type="entry name" value="FakA-like_M"/>
    <property type="match status" value="1"/>
</dbReference>
<accession>A0A0R1V7B5</accession>
<dbReference type="InterPro" id="IPR050270">
    <property type="entry name" value="DegV_domain_contain"/>
</dbReference>
<name>A0A0R1V7B5_9LACO</name>
<dbReference type="Proteomes" id="UP000051739">
    <property type="component" value="Unassembled WGS sequence"/>
</dbReference>
<dbReference type="InterPro" id="IPR019986">
    <property type="entry name" value="YloV-like"/>
</dbReference>
<dbReference type="PATRIC" id="fig|1423749.3.peg.664"/>
<dbReference type="InterPro" id="IPR036117">
    <property type="entry name" value="DhaL_dom_sf"/>
</dbReference>
<comment type="caution">
    <text evidence="2">The sequence shown here is derived from an EMBL/GenBank/DDBJ whole genome shotgun (WGS) entry which is preliminary data.</text>
</comment>
<evidence type="ECO:0000259" key="1">
    <source>
        <dbReference type="PROSITE" id="PS51480"/>
    </source>
</evidence>
<dbReference type="InterPro" id="IPR004007">
    <property type="entry name" value="DhaL_dom"/>
</dbReference>
<dbReference type="NCBIfam" id="TIGR03599">
    <property type="entry name" value="YloV"/>
    <property type="match status" value="1"/>
</dbReference>
<dbReference type="GO" id="GO:0004371">
    <property type="term" value="F:glycerone kinase activity"/>
    <property type="evidence" value="ECO:0007669"/>
    <property type="project" value="InterPro"/>
</dbReference>
<sequence>MSSGKREERNLSVTEITNLEFGQMVQAAAAKLNNQAEFINSLNVFPVPDGDTGTNMSMSMASGAKYERESTSDQVGVLAAALAKGLLMGARGNSGVILSQIFRGFSKGCEGKATLSPADFVNAYANGAQTAYKAVMKPTEGTILTVVRESAQAGLDAIKAGDTDLAVIMKKIVDVADTALAKTPDLLPVLKEVGVVDSGGQGLDFVLHAFYEALTGEVIDEIKPDNAQIEEMINVQHHQSAQGKLNPEDIEFGYCTQMMVRIGHGNSVTKQFDYEEFYNYLAGMGDSLLVINDDEVVKVHVHTEHPDQVLGWGLQFGDLQTIKIDNMRWQQEEIMQNDDQVTSPLNDKPAEEPVTETAVIAVSSGDGISKLFQSLGVTKIIAGGQTMNPSIQDLTDAINQSGAKQAIVLPNNSNIFMAADQAAEVADIPTVVVHAKTIAQGMSALLEYNPDADLDANHDAMEGNLSLVKSGEVTNAVRDTTIDGQAIKKDDYMGIVDGKIVVTMPTVAEAAIAMVKEMLDDESEIVTILYGQDGSSEVAEQIEAAIEEIDDEVEVQIYEGDQPVYPYLISVE</sequence>
<evidence type="ECO:0000313" key="2">
    <source>
        <dbReference type="EMBL" id="KRM01402.1"/>
    </source>
</evidence>
<feature type="domain" description="DhaL" evidence="1">
    <location>
        <begin position="19"/>
        <end position="212"/>
    </location>
</feature>
<dbReference type="InterPro" id="IPR033470">
    <property type="entry name" value="FakA-like_C"/>
</dbReference>
<dbReference type="Pfam" id="PF02734">
    <property type="entry name" value="Dak2"/>
    <property type="match status" value="1"/>
</dbReference>
<evidence type="ECO:0000313" key="3">
    <source>
        <dbReference type="Proteomes" id="UP000051739"/>
    </source>
</evidence>
<reference evidence="2 3" key="1">
    <citation type="journal article" date="2015" name="Genome Announc.">
        <title>Expanding the biotechnology potential of lactobacilli through comparative genomics of 213 strains and associated genera.</title>
        <authorList>
            <person name="Sun Z."/>
            <person name="Harris H.M."/>
            <person name="McCann A."/>
            <person name="Guo C."/>
            <person name="Argimon S."/>
            <person name="Zhang W."/>
            <person name="Yang X."/>
            <person name="Jeffery I.B."/>
            <person name="Cooney J.C."/>
            <person name="Kagawa T.F."/>
            <person name="Liu W."/>
            <person name="Song Y."/>
            <person name="Salvetti E."/>
            <person name="Wrobel A."/>
            <person name="Rasinkangas P."/>
            <person name="Parkhill J."/>
            <person name="Rea M.C."/>
            <person name="O'Sullivan O."/>
            <person name="Ritari J."/>
            <person name="Douillard F.P."/>
            <person name="Paul Ross R."/>
            <person name="Yang R."/>
            <person name="Briner A.E."/>
            <person name="Felis G.E."/>
            <person name="de Vos W.M."/>
            <person name="Barrangou R."/>
            <person name="Klaenhammer T.R."/>
            <person name="Caufield P.W."/>
            <person name="Cui Y."/>
            <person name="Zhang H."/>
            <person name="O'Toole P.W."/>
        </authorList>
    </citation>
    <scope>NUCLEOTIDE SEQUENCE [LARGE SCALE GENOMIC DNA]</scope>
    <source>
        <strain evidence="2 3">DSM 16045</strain>
    </source>
</reference>